<accession>A0A1Q5TZB5</accession>
<keyword evidence="1" id="KW-0812">Transmembrane</keyword>
<comment type="caution">
    <text evidence="2">The sequence shown here is derived from an EMBL/GenBank/DDBJ whole genome shotgun (WGS) entry which is preliminary data.</text>
</comment>
<dbReference type="OrthoDB" id="9790409at2"/>
<dbReference type="Pfam" id="PF20398">
    <property type="entry name" value="DUF6691"/>
    <property type="match status" value="1"/>
</dbReference>
<sequence length="138" mass="14602">MIVIFSFLSGVILGLGLIISGMANPAKVLGFLDLAHPWDPSLAFVMMGAILVGLVGFILAKRRQYTLCGTPMILPDQRQIDWRLVGGAALFGVGWGIAGICPGPGLVLLGAGYAKGFAFVLAMSVGMWLVDRKKPSQQ</sequence>
<dbReference type="InterPro" id="IPR046513">
    <property type="entry name" value="DUF6691"/>
</dbReference>
<dbReference type="EMBL" id="MKGQ01000001">
    <property type="protein sequence ID" value="OKP05558.1"/>
    <property type="molecule type" value="Genomic_DNA"/>
</dbReference>
<keyword evidence="1" id="KW-1133">Transmembrane helix</keyword>
<reference evidence="2 3" key="1">
    <citation type="submission" date="2016-09" db="EMBL/GenBank/DDBJ databases">
        <title>Xenorhabdus thuongxuanensis sp. nov. and Xenorhabdus eapokensis sp. nov., isolated from Steinernema species.</title>
        <authorList>
            <person name="Kaempfer P."/>
            <person name="Tobias N.J."/>
            <person name="Phan Ke L."/>
            <person name="Bode H.B."/>
            <person name="Glaeser S.P."/>
        </authorList>
    </citation>
    <scope>NUCLEOTIDE SEQUENCE [LARGE SCALE GENOMIC DNA]</scope>
    <source>
        <strain evidence="2 3">DL20</strain>
    </source>
</reference>
<evidence type="ECO:0000313" key="3">
    <source>
        <dbReference type="Proteomes" id="UP000186268"/>
    </source>
</evidence>
<gene>
    <name evidence="2" type="ORF">Xedl_00035</name>
</gene>
<evidence type="ECO:0000256" key="1">
    <source>
        <dbReference type="SAM" id="Phobius"/>
    </source>
</evidence>
<protein>
    <submittedName>
        <fullName evidence="2">Membrane protein</fullName>
    </submittedName>
</protein>
<feature type="transmembrane region" description="Helical" evidence="1">
    <location>
        <begin position="80"/>
        <end position="100"/>
    </location>
</feature>
<organism evidence="2 3">
    <name type="scientific">Xenorhabdus eapokensis</name>
    <dbReference type="NCBI Taxonomy" id="1873482"/>
    <lineage>
        <taxon>Bacteria</taxon>
        <taxon>Pseudomonadati</taxon>
        <taxon>Pseudomonadota</taxon>
        <taxon>Gammaproteobacteria</taxon>
        <taxon>Enterobacterales</taxon>
        <taxon>Morganellaceae</taxon>
        <taxon>Xenorhabdus</taxon>
    </lineage>
</organism>
<name>A0A1Q5TZB5_9GAMM</name>
<feature type="transmembrane region" description="Helical" evidence="1">
    <location>
        <begin position="41"/>
        <end position="60"/>
    </location>
</feature>
<dbReference type="RefSeq" id="WP_074022060.1">
    <property type="nucleotide sequence ID" value="NZ_CAWNAG010000001.1"/>
</dbReference>
<dbReference type="STRING" id="1873482.Xedl_00035"/>
<keyword evidence="3" id="KW-1185">Reference proteome</keyword>
<feature type="transmembrane region" description="Helical" evidence="1">
    <location>
        <begin position="106"/>
        <end position="130"/>
    </location>
</feature>
<evidence type="ECO:0000313" key="2">
    <source>
        <dbReference type="EMBL" id="OKP05558.1"/>
    </source>
</evidence>
<dbReference type="Proteomes" id="UP000186268">
    <property type="component" value="Unassembled WGS sequence"/>
</dbReference>
<proteinExistence type="predicted"/>
<dbReference type="AlphaFoldDB" id="A0A1Q5TZB5"/>
<keyword evidence="1" id="KW-0472">Membrane</keyword>